<dbReference type="Proteomes" id="UP001571476">
    <property type="component" value="Unassembled WGS sequence"/>
</dbReference>
<accession>A0ABV4SP94</accession>
<proteinExistence type="predicted"/>
<keyword evidence="2" id="KW-1185">Reference proteome</keyword>
<reference evidence="1 2" key="1">
    <citation type="submission" date="2024-08" db="EMBL/GenBank/DDBJ databases">
        <title>Genome sequence of Streptomyces aureus CACIA-1.46HGO.</title>
        <authorList>
            <person name="Evangelista-Martinez Z."/>
        </authorList>
    </citation>
    <scope>NUCLEOTIDE SEQUENCE [LARGE SCALE GENOMIC DNA]</scope>
    <source>
        <strain evidence="1 2">CACIA-1.46HGO</strain>
    </source>
</reference>
<dbReference type="InterPro" id="IPR036890">
    <property type="entry name" value="HATPase_C_sf"/>
</dbReference>
<dbReference type="GO" id="GO:0005524">
    <property type="term" value="F:ATP binding"/>
    <property type="evidence" value="ECO:0007669"/>
    <property type="project" value="UniProtKB-KW"/>
</dbReference>
<sequence length="167" mass="17687">MPVTLSACPAHADRTAPTPENLTYSLTLPSTLTSPAMARAATRTLLAAHGLRDILDAALQAIAELTATACQFTASPEIYVSLRYREDALRLIAYDSHPRHTNARVAAACEARRRAALRLLACVTRTCGGDWGFGPAREPGGGTRMWATLPRTSTASAYGGPGPVSPR</sequence>
<keyword evidence="1" id="KW-0067">ATP-binding</keyword>
<organism evidence="1 2">
    <name type="scientific">Streptomyces aureus</name>
    <dbReference type="NCBI Taxonomy" id="193461"/>
    <lineage>
        <taxon>Bacteria</taxon>
        <taxon>Bacillati</taxon>
        <taxon>Actinomycetota</taxon>
        <taxon>Actinomycetes</taxon>
        <taxon>Kitasatosporales</taxon>
        <taxon>Streptomycetaceae</taxon>
        <taxon>Streptomyces</taxon>
    </lineage>
</organism>
<dbReference type="RefSeq" id="WP_372564696.1">
    <property type="nucleotide sequence ID" value="NZ_JBGOSP010000015.1"/>
</dbReference>
<name>A0ABV4SP94_9ACTN</name>
<protein>
    <submittedName>
        <fullName evidence="1">ATP-binding protein</fullName>
    </submittedName>
</protein>
<gene>
    <name evidence="1" type="ORF">ACEG43_28250</name>
</gene>
<comment type="caution">
    <text evidence="1">The sequence shown here is derived from an EMBL/GenBank/DDBJ whole genome shotgun (WGS) entry which is preliminary data.</text>
</comment>
<evidence type="ECO:0000313" key="1">
    <source>
        <dbReference type="EMBL" id="MFA3840026.1"/>
    </source>
</evidence>
<dbReference type="Gene3D" id="3.30.565.10">
    <property type="entry name" value="Histidine kinase-like ATPase, C-terminal domain"/>
    <property type="match status" value="1"/>
</dbReference>
<keyword evidence="1" id="KW-0547">Nucleotide-binding</keyword>
<evidence type="ECO:0000313" key="2">
    <source>
        <dbReference type="Proteomes" id="UP001571476"/>
    </source>
</evidence>
<dbReference type="EMBL" id="JBGOSP010000015">
    <property type="protein sequence ID" value="MFA3840026.1"/>
    <property type="molecule type" value="Genomic_DNA"/>
</dbReference>